<evidence type="ECO:0000313" key="2">
    <source>
        <dbReference type="Proteomes" id="UP000315540"/>
    </source>
</evidence>
<dbReference type="OrthoDB" id="1262821at2"/>
<dbReference type="Proteomes" id="UP000315540">
    <property type="component" value="Unassembled WGS sequence"/>
</dbReference>
<sequence>MFRKKLVLENMSKKRGIFVSCSEANHFCDKNQYKEATFWEKVKLNIHVLYCKACRKYSARNAKLTKLVKEPKVISINHYDKEAMKERLKQKMSENN</sequence>
<keyword evidence="2" id="KW-1185">Reference proteome</keyword>
<reference evidence="1 2" key="1">
    <citation type="submission" date="2019-06" db="EMBL/GenBank/DDBJ databases">
        <authorList>
            <person name="Meng X."/>
        </authorList>
    </citation>
    <scope>NUCLEOTIDE SEQUENCE [LARGE SCALE GENOMIC DNA]</scope>
    <source>
        <strain evidence="1 2">M625</strain>
    </source>
</reference>
<proteinExistence type="predicted"/>
<dbReference type="AlphaFoldDB" id="A0A504IYE6"/>
<name>A0A504IYE6_9FLAO</name>
<organism evidence="1 2">
    <name type="scientific">Aquimarina algicola</name>
    <dbReference type="NCBI Taxonomy" id="2589995"/>
    <lineage>
        <taxon>Bacteria</taxon>
        <taxon>Pseudomonadati</taxon>
        <taxon>Bacteroidota</taxon>
        <taxon>Flavobacteriia</taxon>
        <taxon>Flavobacteriales</taxon>
        <taxon>Flavobacteriaceae</taxon>
        <taxon>Aquimarina</taxon>
    </lineage>
</organism>
<accession>A0A504IYE6</accession>
<protein>
    <recommendedName>
        <fullName evidence="3">Glycine dehydrogenase</fullName>
    </recommendedName>
</protein>
<dbReference type="EMBL" id="VFWZ01000011">
    <property type="protein sequence ID" value="TPN81355.1"/>
    <property type="molecule type" value="Genomic_DNA"/>
</dbReference>
<evidence type="ECO:0008006" key="3">
    <source>
        <dbReference type="Google" id="ProtNLM"/>
    </source>
</evidence>
<evidence type="ECO:0000313" key="1">
    <source>
        <dbReference type="EMBL" id="TPN81355.1"/>
    </source>
</evidence>
<comment type="caution">
    <text evidence="1">The sequence shown here is derived from an EMBL/GenBank/DDBJ whole genome shotgun (WGS) entry which is preliminary data.</text>
</comment>
<gene>
    <name evidence="1" type="ORF">FHK87_25550</name>
</gene>